<keyword evidence="5 7" id="KW-1133">Transmembrane helix</keyword>
<evidence type="ECO:0000313" key="10">
    <source>
        <dbReference type="EMBL" id="RGS43904.1"/>
    </source>
</evidence>
<dbReference type="FunFam" id="1.20.1510.10:FF:000006">
    <property type="entry name" value="Divalent cation efflux transporter"/>
    <property type="match status" value="1"/>
</dbReference>
<keyword evidence="3" id="KW-0813">Transport</keyword>
<evidence type="ECO:0000256" key="4">
    <source>
        <dbReference type="ARBA" id="ARBA00022692"/>
    </source>
</evidence>
<dbReference type="InterPro" id="IPR058533">
    <property type="entry name" value="Cation_efflux_TM"/>
</dbReference>
<reference evidence="10 11" key="1">
    <citation type="submission" date="2018-08" db="EMBL/GenBank/DDBJ databases">
        <title>A genome reference for cultivated species of the human gut microbiota.</title>
        <authorList>
            <person name="Zou Y."/>
            <person name="Xue W."/>
            <person name="Luo G."/>
        </authorList>
    </citation>
    <scope>NUCLEOTIDE SEQUENCE [LARGE SCALE GENOMIC DNA]</scope>
    <source>
        <strain evidence="10 11">AF22-21</strain>
    </source>
</reference>
<protein>
    <submittedName>
        <fullName evidence="10">Cation transporter</fullName>
    </submittedName>
</protein>
<dbReference type="Gene3D" id="1.20.1510.10">
    <property type="entry name" value="Cation efflux protein transmembrane domain"/>
    <property type="match status" value="1"/>
</dbReference>
<comment type="caution">
    <text evidence="10">The sequence shown here is derived from an EMBL/GenBank/DDBJ whole genome shotgun (WGS) entry which is preliminary data.</text>
</comment>
<dbReference type="Proteomes" id="UP000283295">
    <property type="component" value="Unassembled WGS sequence"/>
</dbReference>
<dbReference type="PANTHER" id="PTHR43840">
    <property type="entry name" value="MITOCHONDRIAL METAL TRANSPORTER 1-RELATED"/>
    <property type="match status" value="1"/>
</dbReference>
<dbReference type="InterPro" id="IPR002524">
    <property type="entry name" value="Cation_efflux"/>
</dbReference>
<comment type="subcellular location">
    <subcellularLocation>
        <location evidence="1">Membrane</location>
        <topology evidence="1">Multi-pass membrane protein</topology>
    </subcellularLocation>
</comment>
<dbReference type="InterPro" id="IPR027469">
    <property type="entry name" value="Cation_efflux_TMD_sf"/>
</dbReference>
<dbReference type="Pfam" id="PF01545">
    <property type="entry name" value="Cation_efflux"/>
    <property type="match status" value="1"/>
</dbReference>
<evidence type="ECO:0000256" key="6">
    <source>
        <dbReference type="ARBA" id="ARBA00023136"/>
    </source>
</evidence>
<evidence type="ECO:0000256" key="1">
    <source>
        <dbReference type="ARBA" id="ARBA00004141"/>
    </source>
</evidence>
<dbReference type="AlphaFoldDB" id="A0A412IUX2"/>
<dbReference type="GO" id="GO:0008324">
    <property type="term" value="F:monoatomic cation transmembrane transporter activity"/>
    <property type="evidence" value="ECO:0007669"/>
    <property type="project" value="InterPro"/>
</dbReference>
<dbReference type="InterPro" id="IPR027470">
    <property type="entry name" value="Cation_efflux_CTD"/>
</dbReference>
<name>A0A412IUX2_9FIRM</name>
<evidence type="ECO:0000259" key="8">
    <source>
        <dbReference type="Pfam" id="PF01545"/>
    </source>
</evidence>
<dbReference type="OrthoDB" id="9806522at2"/>
<evidence type="ECO:0000256" key="2">
    <source>
        <dbReference type="ARBA" id="ARBA00008114"/>
    </source>
</evidence>
<keyword evidence="6 7" id="KW-0472">Membrane</keyword>
<dbReference type="InterPro" id="IPR036837">
    <property type="entry name" value="Cation_efflux_CTD_sf"/>
</dbReference>
<organism evidence="10 11">
    <name type="scientific">Coprococcus eutactus</name>
    <dbReference type="NCBI Taxonomy" id="33043"/>
    <lineage>
        <taxon>Bacteria</taxon>
        <taxon>Bacillati</taxon>
        <taxon>Bacillota</taxon>
        <taxon>Clostridia</taxon>
        <taxon>Lachnospirales</taxon>
        <taxon>Lachnospiraceae</taxon>
        <taxon>Coprococcus</taxon>
    </lineage>
</organism>
<dbReference type="Gene3D" id="3.30.70.1350">
    <property type="entry name" value="Cation efflux protein, cytoplasmic domain"/>
    <property type="match status" value="1"/>
</dbReference>
<feature type="domain" description="Cation efflux protein transmembrane" evidence="8">
    <location>
        <begin position="31"/>
        <end position="222"/>
    </location>
</feature>
<proteinExistence type="inferred from homology"/>
<evidence type="ECO:0000256" key="7">
    <source>
        <dbReference type="SAM" id="Phobius"/>
    </source>
</evidence>
<evidence type="ECO:0000256" key="3">
    <source>
        <dbReference type="ARBA" id="ARBA00022448"/>
    </source>
</evidence>
<accession>A0A412IUX2</accession>
<dbReference type="Pfam" id="PF16916">
    <property type="entry name" value="ZT_dimer"/>
    <property type="match status" value="1"/>
</dbReference>
<evidence type="ECO:0000313" key="11">
    <source>
        <dbReference type="Proteomes" id="UP000283295"/>
    </source>
</evidence>
<dbReference type="GO" id="GO:0016020">
    <property type="term" value="C:membrane"/>
    <property type="evidence" value="ECO:0007669"/>
    <property type="project" value="UniProtKB-SubCell"/>
</dbReference>
<dbReference type="InterPro" id="IPR050291">
    <property type="entry name" value="CDF_Transporter"/>
</dbReference>
<feature type="transmembrane region" description="Helical" evidence="7">
    <location>
        <begin position="24"/>
        <end position="46"/>
    </location>
</feature>
<keyword evidence="4 7" id="KW-0812">Transmembrane</keyword>
<evidence type="ECO:0000259" key="9">
    <source>
        <dbReference type="Pfam" id="PF16916"/>
    </source>
</evidence>
<dbReference type="PANTHER" id="PTHR43840:SF15">
    <property type="entry name" value="MITOCHONDRIAL METAL TRANSPORTER 1-RELATED"/>
    <property type="match status" value="1"/>
</dbReference>
<feature type="transmembrane region" description="Helical" evidence="7">
    <location>
        <begin position="126"/>
        <end position="150"/>
    </location>
</feature>
<feature type="transmembrane region" description="Helical" evidence="7">
    <location>
        <begin position="96"/>
        <end position="114"/>
    </location>
</feature>
<sequence length="394" mass="44144">MVTLLSKLWIKSDNYKDSKVREKYGVLCGAVGIFLNVLLFLGKFFAGLLSGAISITADAFNNLSDAGSSFISMIGFKLAGRKPDPDHPFGHGRMEYISGLFVAVMIILMAYELIKDSIGKILHPELPKFSILVAVILVVSIGVKIYMYFYNRSIGRKIESATMIATAKDSLSDTFSTMVVLASALAAHFWKISIDGYCGLLVGVMILIAGITAMKDTVSPLLGQTPEPELVDEIEKIVRCDKRILGIHDLVVHDYGPGRLMVSLHAEVPYKEDILELHDLIDQIEFSLRKKLNCEPVIHMDPIVDDDEETNAAKARITEIIESLNKDSRKNENVQFHDFRMVKGSTHSNLIFDVVLPHGYQMSEEQIISYIKEKVSEYNKNYYCVIHIDRAYVK</sequence>
<evidence type="ECO:0000256" key="5">
    <source>
        <dbReference type="ARBA" id="ARBA00022989"/>
    </source>
</evidence>
<feature type="transmembrane region" description="Helical" evidence="7">
    <location>
        <begin position="197"/>
        <end position="214"/>
    </location>
</feature>
<gene>
    <name evidence="10" type="ORF">DWX94_02240</name>
</gene>
<dbReference type="SUPFAM" id="SSF160240">
    <property type="entry name" value="Cation efflux protein cytoplasmic domain-like"/>
    <property type="match status" value="1"/>
</dbReference>
<feature type="domain" description="Cation efflux protein cytoplasmic" evidence="9">
    <location>
        <begin position="226"/>
        <end position="302"/>
    </location>
</feature>
<dbReference type="EMBL" id="QRVK01000003">
    <property type="protein sequence ID" value="RGS43904.1"/>
    <property type="molecule type" value="Genomic_DNA"/>
</dbReference>
<dbReference type="SUPFAM" id="SSF161111">
    <property type="entry name" value="Cation efflux protein transmembrane domain-like"/>
    <property type="match status" value="1"/>
</dbReference>
<comment type="similarity">
    <text evidence="2">Belongs to the cation diffusion facilitator (CDF) transporter (TC 2.A.4) family.</text>
</comment>
<dbReference type="NCBIfam" id="TIGR01297">
    <property type="entry name" value="CDF"/>
    <property type="match status" value="1"/>
</dbReference>